<accession>A0A0A2T6J0</accession>
<sequence>MDAFIKKYGNTLEKHMGEKLIGQTITNVYDPQVSDMVRGYIQYGKRPLLAVHHRFADETEKNQEAEDANRAKPFVEYATEHFVDEEISKVDIHEAGGQYYVGLYVNDANNSGEDLLHVPLHITTDQVDEEGNPDVKEIPIWITRVLGLTPPEKEVQQEEVLEPEEQEE</sequence>
<dbReference type="OrthoDB" id="2691590at2"/>
<reference evidence="1 2" key="1">
    <citation type="journal article" date="2015" name="Stand. Genomic Sci.">
        <title>High quality draft genome sequence of the moderately halophilic bacterium Pontibacillus yanchengensis Y32(T) and comparison among Pontibacillus genomes.</title>
        <authorList>
            <person name="Huang J."/>
            <person name="Qiao Z.X."/>
            <person name="Tang J.W."/>
            <person name="Wang G."/>
        </authorList>
    </citation>
    <scope>NUCLEOTIDE SEQUENCE [LARGE SCALE GENOMIC DNA]</scope>
    <source>
        <strain evidence="1 2">Y32</strain>
    </source>
</reference>
<dbReference type="AlphaFoldDB" id="A0A0A2T6J0"/>
<gene>
    <name evidence="1" type="ORF">N782_19715</name>
</gene>
<protein>
    <submittedName>
        <fullName evidence="1">Uncharacterized protein</fullName>
    </submittedName>
</protein>
<comment type="caution">
    <text evidence="1">The sequence shown here is derived from an EMBL/GenBank/DDBJ whole genome shotgun (WGS) entry which is preliminary data.</text>
</comment>
<dbReference type="EMBL" id="AVBF01000067">
    <property type="protein sequence ID" value="KGP71377.1"/>
    <property type="molecule type" value="Genomic_DNA"/>
</dbReference>
<evidence type="ECO:0000313" key="1">
    <source>
        <dbReference type="EMBL" id="KGP71377.1"/>
    </source>
</evidence>
<evidence type="ECO:0000313" key="2">
    <source>
        <dbReference type="Proteomes" id="UP000030147"/>
    </source>
</evidence>
<proteinExistence type="predicted"/>
<dbReference type="Proteomes" id="UP000030147">
    <property type="component" value="Unassembled WGS sequence"/>
</dbReference>
<dbReference type="RefSeq" id="WP_036823126.1">
    <property type="nucleotide sequence ID" value="NZ_AVBF01000067.1"/>
</dbReference>
<name>A0A0A2T6J0_9BACI</name>
<keyword evidence="2" id="KW-1185">Reference proteome</keyword>
<organism evidence="1 2">
    <name type="scientific">Pontibacillus yanchengensis Y32</name>
    <dbReference type="NCBI Taxonomy" id="1385514"/>
    <lineage>
        <taxon>Bacteria</taxon>
        <taxon>Bacillati</taxon>
        <taxon>Bacillota</taxon>
        <taxon>Bacilli</taxon>
        <taxon>Bacillales</taxon>
        <taxon>Bacillaceae</taxon>
        <taxon>Pontibacillus</taxon>
    </lineage>
</organism>
<dbReference type="eggNOG" id="ENOG5030CFP">
    <property type="taxonomic scope" value="Bacteria"/>
</dbReference>